<protein>
    <recommendedName>
        <fullName evidence="3">Type VI secretion system (T6SS), amidase effector protein 4</fullName>
    </recommendedName>
</protein>
<proteinExistence type="predicted"/>
<dbReference type="InterPro" id="IPR025562">
    <property type="entry name" value="Tae4"/>
</dbReference>
<organism evidence="1 2">
    <name type="scientific">Chryseobacterium pennae</name>
    <dbReference type="NCBI Taxonomy" id="2258962"/>
    <lineage>
        <taxon>Bacteria</taxon>
        <taxon>Pseudomonadati</taxon>
        <taxon>Bacteroidota</taxon>
        <taxon>Flavobacteriia</taxon>
        <taxon>Flavobacteriales</taxon>
        <taxon>Weeksellaceae</taxon>
        <taxon>Chryseobacterium group</taxon>
        <taxon>Chryseobacterium</taxon>
    </lineage>
</organism>
<gene>
    <name evidence="1" type="ORF">DRF65_13610</name>
</gene>
<reference evidence="2" key="1">
    <citation type="submission" date="2018-06" db="EMBL/GenBank/DDBJ databases">
        <authorList>
            <person name="Lum Nde A."/>
            <person name="Hugo C."/>
        </authorList>
    </citation>
    <scope>NUCLEOTIDE SEQUENCE [LARGE SCALE GENOMIC DNA]</scope>
    <source>
        <strain evidence="2">1_F178</strain>
    </source>
</reference>
<keyword evidence="2" id="KW-1185">Reference proteome</keyword>
<name>A0A3D9C7Z4_9FLAO</name>
<sequence length="143" mass="16674">MVRFDILWKNHPGTFKPCNVVEFPNQCAIRMSEAFSKSGVDLISFSGARCWEKHENKFRHILRAQELADWIDKHPEIFGNTLKFSRKKYSKMNSKSFKHKGLIFIKDGWGATDHIDLWDGISLRAGSVDYLSLGIEIWFWPLI</sequence>
<evidence type="ECO:0000313" key="1">
    <source>
        <dbReference type="EMBL" id="REC61874.1"/>
    </source>
</evidence>
<comment type="caution">
    <text evidence="1">The sequence shown here is derived from an EMBL/GenBank/DDBJ whole genome shotgun (WGS) entry which is preliminary data.</text>
</comment>
<evidence type="ECO:0000313" key="2">
    <source>
        <dbReference type="Proteomes" id="UP000256686"/>
    </source>
</evidence>
<dbReference type="AlphaFoldDB" id="A0A3D9C7Z4"/>
<dbReference type="EMBL" id="QNVT01000012">
    <property type="protein sequence ID" value="REC61874.1"/>
    <property type="molecule type" value="Genomic_DNA"/>
</dbReference>
<dbReference type="Proteomes" id="UP000256686">
    <property type="component" value="Unassembled WGS sequence"/>
</dbReference>
<accession>A0A3D9C7Z4</accession>
<evidence type="ECO:0008006" key="3">
    <source>
        <dbReference type="Google" id="ProtNLM"/>
    </source>
</evidence>
<dbReference type="Pfam" id="PF14113">
    <property type="entry name" value="Tae4"/>
    <property type="match status" value="1"/>
</dbReference>
<dbReference type="Gene3D" id="3.90.1720.70">
    <property type="match status" value="1"/>
</dbReference>